<dbReference type="EMBL" id="JADQUG010000095">
    <property type="protein sequence ID" value="MBG9355416.1"/>
    <property type="molecule type" value="Genomic_DNA"/>
</dbReference>
<keyword evidence="8 17" id="KW-0813">Transport</keyword>
<dbReference type="InterPro" id="IPR023151">
    <property type="entry name" value="PEP_util_CS"/>
</dbReference>
<dbReference type="Proteomes" id="UP000615580">
    <property type="component" value="Unassembled WGS sequence"/>
</dbReference>
<dbReference type="InterPro" id="IPR008279">
    <property type="entry name" value="PEP-util_enz_mobile_dom"/>
</dbReference>
<keyword evidence="10 17" id="KW-0762">Sugar transport</keyword>
<evidence type="ECO:0000256" key="1">
    <source>
        <dbReference type="ARBA" id="ARBA00000683"/>
    </source>
</evidence>
<dbReference type="Gene3D" id="1.10.274.10">
    <property type="entry name" value="PtsI, HPr-binding domain"/>
    <property type="match status" value="1"/>
</dbReference>
<dbReference type="NCBIfam" id="TIGR01417">
    <property type="entry name" value="PTS_I_fam"/>
    <property type="match status" value="1"/>
</dbReference>
<evidence type="ECO:0000256" key="14">
    <source>
        <dbReference type="ARBA" id="ARBA00022777"/>
    </source>
</evidence>
<evidence type="ECO:0000256" key="4">
    <source>
        <dbReference type="ARBA" id="ARBA00004496"/>
    </source>
</evidence>
<evidence type="ECO:0000256" key="3">
    <source>
        <dbReference type="ARBA" id="ARBA00002728"/>
    </source>
</evidence>
<dbReference type="Pfam" id="PF02896">
    <property type="entry name" value="PEP-utilizers_C"/>
    <property type="match status" value="1"/>
</dbReference>
<dbReference type="GO" id="GO:0008965">
    <property type="term" value="F:phosphoenolpyruvate-protein phosphotransferase activity"/>
    <property type="evidence" value="ECO:0007669"/>
    <property type="project" value="UniProtKB-EC"/>
</dbReference>
<evidence type="ECO:0000256" key="17">
    <source>
        <dbReference type="PIRNR" id="PIRNR000732"/>
    </source>
</evidence>
<dbReference type="PANTHER" id="PTHR46244:SF3">
    <property type="entry name" value="PHOSPHOENOLPYRUVATE-PROTEIN PHOSPHOTRANSFERASE"/>
    <property type="match status" value="1"/>
</dbReference>
<dbReference type="InterPro" id="IPR036618">
    <property type="entry name" value="PtsI_HPr-bd_sf"/>
</dbReference>
<evidence type="ECO:0000256" key="6">
    <source>
        <dbReference type="ARBA" id="ARBA00012232"/>
    </source>
</evidence>
<dbReference type="InterPro" id="IPR036637">
    <property type="entry name" value="Phosphohistidine_dom_sf"/>
</dbReference>
<evidence type="ECO:0000259" key="19">
    <source>
        <dbReference type="Pfam" id="PF02896"/>
    </source>
</evidence>
<dbReference type="PRINTS" id="PR01736">
    <property type="entry name" value="PHPHTRNFRASE"/>
</dbReference>
<evidence type="ECO:0000256" key="2">
    <source>
        <dbReference type="ARBA" id="ARBA00001946"/>
    </source>
</evidence>
<dbReference type="PIRSF" id="PIRSF000732">
    <property type="entry name" value="PTS_enzyme_I"/>
    <property type="match status" value="1"/>
</dbReference>
<accession>A0ABS0LFK2</accession>
<reference evidence="21 22" key="1">
    <citation type="journal article" date="2020" name="J. Clin. Microbiol.">
        <title>Assessing the Genetic Diversity of Austrian Corynebacterium diphtheriae Clinical Isolates, 2011-2019.</title>
        <authorList>
            <person name="Schaeffer J."/>
            <person name="Huhulescu S."/>
            <person name="Stoeger A."/>
            <person name="Allerberger F."/>
            <person name="Ruppitsch W."/>
        </authorList>
    </citation>
    <scope>NUCLEOTIDE SEQUENCE [LARGE SCALE GENOMIC DNA]</scope>
    <source>
        <strain evidence="21 22">04-17</strain>
    </source>
</reference>
<evidence type="ECO:0000256" key="15">
    <source>
        <dbReference type="ARBA" id="ARBA00022842"/>
    </source>
</evidence>
<keyword evidence="13 17" id="KW-0479">Metal-binding</keyword>
<dbReference type="InterPro" id="IPR008731">
    <property type="entry name" value="PTS_EIN"/>
</dbReference>
<comment type="subcellular location">
    <subcellularLocation>
        <location evidence="4 17">Cytoplasm</location>
    </subcellularLocation>
</comment>
<dbReference type="Pfam" id="PF05524">
    <property type="entry name" value="PEP-utilisers_N"/>
    <property type="match status" value="1"/>
</dbReference>
<dbReference type="Pfam" id="PF00391">
    <property type="entry name" value="PEP-utilizers"/>
    <property type="match status" value="1"/>
</dbReference>
<dbReference type="EC" id="2.7.3.9" evidence="6 17"/>
<dbReference type="InterPro" id="IPR050499">
    <property type="entry name" value="PEP-utilizing_PTS_enzyme"/>
</dbReference>
<evidence type="ECO:0000259" key="18">
    <source>
        <dbReference type="Pfam" id="PF00391"/>
    </source>
</evidence>
<dbReference type="SUPFAM" id="SSF47831">
    <property type="entry name" value="Enzyme I of the PEP:sugar phosphotransferase system HPr-binding (sub)domain"/>
    <property type="match status" value="1"/>
</dbReference>
<keyword evidence="15 17" id="KW-0460">Magnesium</keyword>
<comment type="similarity">
    <text evidence="5 17">Belongs to the PEP-utilizing enzyme family.</text>
</comment>
<dbReference type="InterPro" id="IPR040442">
    <property type="entry name" value="Pyrv_kinase-like_dom_sf"/>
</dbReference>
<keyword evidence="11 17" id="KW-0808">Transferase</keyword>
<keyword evidence="9 17" id="KW-0963">Cytoplasm</keyword>
<dbReference type="InterPro" id="IPR006318">
    <property type="entry name" value="PTS_EI-like"/>
</dbReference>
<evidence type="ECO:0000256" key="10">
    <source>
        <dbReference type="ARBA" id="ARBA00022597"/>
    </source>
</evidence>
<proteinExistence type="inferred from homology"/>
<evidence type="ECO:0000256" key="8">
    <source>
        <dbReference type="ARBA" id="ARBA00022448"/>
    </source>
</evidence>
<evidence type="ECO:0000256" key="9">
    <source>
        <dbReference type="ARBA" id="ARBA00022490"/>
    </source>
</evidence>
<protein>
    <recommendedName>
        <fullName evidence="7 17">Phosphoenolpyruvate-protein phosphotransferase</fullName>
        <ecNumber evidence="6 17">2.7.3.9</ecNumber>
    </recommendedName>
    <alternativeName>
        <fullName evidence="16 17">Phosphotransferase system, enzyme I</fullName>
    </alternativeName>
</protein>
<evidence type="ECO:0000256" key="11">
    <source>
        <dbReference type="ARBA" id="ARBA00022679"/>
    </source>
</evidence>
<dbReference type="SUPFAM" id="SSF52009">
    <property type="entry name" value="Phosphohistidine domain"/>
    <property type="match status" value="1"/>
</dbReference>
<name>A0ABS0LFK2_9CORY</name>
<evidence type="ECO:0000256" key="7">
    <source>
        <dbReference type="ARBA" id="ARBA00016544"/>
    </source>
</evidence>
<evidence type="ECO:0000256" key="13">
    <source>
        <dbReference type="ARBA" id="ARBA00022723"/>
    </source>
</evidence>
<comment type="cofactor">
    <cofactor evidence="2 17">
        <name>Mg(2+)</name>
        <dbReference type="ChEBI" id="CHEBI:18420"/>
    </cofactor>
</comment>
<dbReference type="Gene3D" id="3.50.30.10">
    <property type="entry name" value="Phosphohistidine domain"/>
    <property type="match status" value="1"/>
</dbReference>
<feature type="domain" description="PEP-utilising enzyme mobile" evidence="18">
    <location>
        <begin position="149"/>
        <end position="220"/>
    </location>
</feature>
<dbReference type="InterPro" id="IPR000121">
    <property type="entry name" value="PEP_util_C"/>
</dbReference>
<evidence type="ECO:0000256" key="12">
    <source>
        <dbReference type="ARBA" id="ARBA00022683"/>
    </source>
</evidence>
<organism evidence="21 22">
    <name type="scientific">Corynebacterium belfantii</name>
    <dbReference type="NCBI Taxonomy" id="2014537"/>
    <lineage>
        <taxon>Bacteria</taxon>
        <taxon>Bacillati</taxon>
        <taxon>Actinomycetota</taxon>
        <taxon>Actinomycetes</taxon>
        <taxon>Mycobacteriales</taxon>
        <taxon>Corynebacteriaceae</taxon>
        <taxon>Corynebacterium</taxon>
    </lineage>
</organism>
<evidence type="ECO:0000259" key="20">
    <source>
        <dbReference type="Pfam" id="PF05524"/>
    </source>
</evidence>
<evidence type="ECO:0000313" key="21">
    <source>
        <dbReference type="EMBL" id="MBG9355416.1"/>
    </source>
</evidence>
<keyword evidence="14 17" id="KW-0418">Kinase</keyword>
<comment type="caution">
    <text evidence="21">The sequence shown here is derived from an EMBL/GenBank/DDBJ whole genome shotgun (WGS) entry which is preliminary data.</text>
</comment>
<dbReference type="InterPro" id="IPR024692">
    <property type="entry name" value="PTS_EI"/>
</dbReference>
<dbReference type="SUPFAM" id="SSF51621">
    <property type="entry name" value="Phosphoenolpyruvate/pyruvate domain"/>
    <property type="match status" value="1"/>
</dbReference>
<evidence type="ECO:0000256" key="5">
    <source>
        <dbReference type="ARBA" id="ARBA00007837"/>
    </source>
</evidence>
<gene>
    <name evidence="21" type="primary">ptsP</name>
    <name evidence="21" type="ORF">I4J41_13015</name>
</gene>
<comment type="catalytic activity">
    <reaction evidence="1 17">
        <text>L-histidyl-[protein] + phosphoenolpyruvate = N(pros)-phospho-L-histidyl-[protein] + pyruvate</text>
        <dbReference type="Rhea" id="RHEA:23880"/>
        <dbReference type="Rhea" id="RHEA-COMP:9745"/>
        <dbReference type="Rhea" id="RHEA-COMP:9746"/>
        <dbReference type="ChEBI" id="CHEBI:15361"/>
        <dbReference type="ChEBI" id="CHEBI:29979"/>
        <dbReference type="ChEBI" id="CHEBI:58702"/>
        <dbReference type="ChEBI" id="CHEBI:64837"/>
        <dbReference type="EC" id="2.7.3.9"/>
    </reaction>
</comment>
<sequence>MLADTLTGIGVSLGIAHAPVVRVTEAPGYDQSEQPSTDIESDGERIRQALLGVSEDLKAFAEDSPEESKKILQTTASLAKDKGLAKASIKQLKSHGVTASVHLAVEEYAAKFMRLGGYFAERVTDLYDVRDRVIAKLLGQPAPGIPELSEPAILVARDLSPADTATMDVNKVLGIIMREGGVTSHAAILCAQLGIPAIVHVTDADRLEDGQMVAIDGNAGVVFVEPDEAAVSELESFAAAREDMINQFSGAGATSDGHHVGLLANIGTVSDAVFAGQNEDVEGIGLFRTEFMFLGKASAPTLEEQTKEYTRVLRAMGDRKVVVRTLDAGADKPLAFASTREEENPALGQRGLRLSMVREDLIDTQLQALAAADSQTDADLWVMAPMVSTVEEARWFADHARAAGLKCVGIMIEVPAAALRAKKLAKVVDFFSIGSNDLAQYTMAADRTDAVHAQLLNPWQPAVLDLFAAAGEADVPVGVCGEAGGDPLLAVVLVGLGVATLSMAPRKIPAVRAALALHSLEDCQRIARAARDADTADEARAAALAAANPTLRSIVA</sequence>
<dbReference type="PROSITE" id="PS00742">
    <property type="entry name" value="PEP_ENZYMES_2"/>
    <property type="match status" value="1"/>
</dbReference>
<feature type="domain" description="Phosphotransferase system enzyme I N-terminal" evidence="20">
    <location>
        <begin position="7"/>
        <end position="122"/>
    </location>
</feature>
<feature type="domain" description="PEP-utilising enzyme C-terminal" evidence="19">
    <location>
        <begin position="253"/>
        <end position="516"/>
    </location>
</feature>
<keyword evidence="12 17" id="KW-0598">Phosphotransferase system</keyword>
<evidence type="ECO:0000313" key="22">
    <source>
        <dbReference type="Proteomes" id="UP000615580"/>
    </source>
</evidence>
<keyword evidence="22" id="KW-1185">Reference proteome</keyword>
<dbReference type="Gene3D" id="3.20.20.60">
    <property type="entry name" value="Phosphoenolpyruvate-binding domains"/>
    <property type="match status" value="1"/>
</dbReference>
<evidence type="ECO:0000256" key="16">
    <source>
        <dbReference type="ARBA" id="ARBA00033235"/>
    </source>
</evidence>
<comment type="function">
    <text evidence="3 17">General (non sugar-specific) component of the phosphoenolpyruvate-dependent sugar phosphotransferase system (sugar PTS). This major carbohydrate active-transport system catalyzes the phosphorylation of incoming sugar substrates concomitantly with their translocation across the cell membrane. Enzyme I transfers the phosphoryl group from phosphoenolpyruvate (PEP) to the phosphoryl carrier protein (HPr).</text>
</comment>
<dbReference type="PANTHER" id="PTHR46244">
    <property type="entry name" value="PHOSPHOENOLPYRUVATE-PROTEIN PHOSPHOTRANSFERASE"/>
    <property type="match status" value="1"/>
</dbReference>
<dbReference type="InterPro" id="IPR015813">
    <property type="entry name" value="Pyrv/PenolPyrv_kinase-like_dom"/>
</dbReference>